<name>A0A8X6VD93_TRICX</name>
<proteinExistence type="predicted"/>
<evidence type="ECO:0000313" key="2">
    <source>
        <dbReference type="Proteomes" id="UP000887159"/>
    </source>
</evidence>
<accession>A0A8X6VD93</accession>
<reference evidence="1" key="1">
    <citation type="submission" date="2020-08" db="EMBL/GenBank/DDBJ databases">
        <title>Multicomponent nature underlies the extraordinary mechanical properties of spider dragline silk.</title>
        <authorList>
            <person name="Kono N."/>
            <person name="Nakamura H."/>
            <person name="Mori M."/>
            <person name="Yoshida Y."/>
            <person name="Ohtoshi R."/>
            <person name="Malay A.D."/>
            <person name="Moran D.A.P."/>
            <person name="Tomita M."/>
            <person name="Numata K."/>
            <person name="Arakawa K."/>
        </authorList>
    </citation>
    <scope>NUCLEOTIDE SEQUENCE</scope>
</reference>
<sequence length="248" mass="27664">MTTTSYRSHSAVGVLHLFPLRQYSAVRSCLVARGTMTTNSYHGRATVGFRILFSSRHNRAVRSRLGARGTMATTSYRRHSAVGVRPFFPSRQYSAVRLRLGARGTMTTTFYRSRSGSGVRHFFRRGTTLLSDRVLVHAERCQLYATAWRGACLSNFSVLFVGTTLLSGRVFVRARGTMTTTCYRVRAAVGVRHLFSVEALLCCPVASWCTRNDDNDNLPWTLSVGCSSLFFRRGTTLVSGCVLLHAER</sequence>
<organism evidence="1 2">
    <name type="scientific">Trichonephila clavipes</name>
    <name type="common">Golden silk orbweaver</name>
    <name type="synonym">Nephila clavipes</name>
    <dbReference type="NCBI Taxonomy" id="2585209"/>
    <lineage>
        <taxon>Eukaryota</taxon>
        <taxon>Metazoa</taxon>
        <taxon>Ecdysozoa</taxon>
        <taxon>Arthropoda</taxon>
        <taxon>Chelicerata</taxon>
        <taxon>Arachnida</taxon>
        <taxon>Araneae</taxon>
        <taxon>Araneomorphae</taxon>
        <taxon>Entelegynae</taxon>
        <taxon>Araneoidea</taxon>
        <taxon>Nephilidae</taxon>
        <taxon>Trichonephila</taxon>
    </lineage>
</organism>
<comment type="caution">
    <text evidence="1">The sequence shown here is derived from an EMBL/GenBank/DDBJ whole genome shotgun (WGS) entry which is preliminary data.</text>
</comment>
<protein>
    <submittedName>
        <fullName evidence="1">Uncharacterized protein</fullName>
    </submittedName>
</protein>
<dbReference type="EMBL" id="BMAU01021235">
    <property type="protein sequence ID" value="GFY03204.1"/>
    <property type="molecule type" value="Genomic_DNA"/>
</dbReference>
<dbReference type="AlphaFoldDB" id="A0A8X6VD93"/>
<dbReference type="Proteomes" id="UP000887159">
    <property type="component" value="Unassembled WGS sequence"/>
</dbReference>
<gene>
    <name evidence="1" type="primary">NCL1_56435</name>
    <name evidence="1" type="ORF">TNCV_4588051</name>
</gene>
<keyword evidence="2" id="KW-1185">Reference proteome</keyword>
<evidence type="ECO:0000313" key="1">
    <source>
        <dbReference type="EMBL" id="GFY03204.1"/>
    </source>
</evidence>